<protein>
    <recommendedName>
        <fullName evidence="5">Lipoprotein</fullName>
    </recommendedName>
</protein>
<sequence>MLLRLTALLGLVFLSACATITTSPSQDLTVLTEPAGAACQMERGGQPVAQLAQTPGTVRIGKSTRETTVSCTKEGHLPAQAVLSPEFQPVVLGNILIGGIVGLVVDASTGAIAKYPDTVQLTLVSAGFASPEARAAYFGDRAATIRREADERVAQMRRNCGSSGCESQVSDATANRDRSLAQLEDLRQKTP</sequence>
<feature type="region of interest" description="Disordered" evidence="1">
    <location>
        <begin position="160"/>
        <end position="191"/>
    </location>
</feature>
<organism evidence="3 4">
    <name type="scientific">Roseomonas indoligenes</name>
    <dbReference type="NCBI Taxonomy" id="2820811"/>
    <lineage>
        <taxon>Bacteria</taxon>
        <taxon>Pseudomonadati</taxon>
        <taxon>Pseudomonadota</taxon>
        <taxon>Alphaproteobacteria</taxon>
        <taxon>Acetobacterales</taxon>
        <taxon>Roseomonadaceae</taxon>
        <taxon>Roseomonas</taxon>
    </lineage>
</organism>
<evidence type="ECO:0000313" key="3">
    <source>
        <dbReference type="EMBL" id="MBP0494125.1"/>
    </source>
</evidence>
<proteinExistence type="predicted"/>
<evidence type="ECO:0008006" key="5">
    <source>
        <dbReference type="Google" id="ProtNLM"/>
    </source>
</evidence>
<evidence type="ECO:0000256" key="2">
    <source>
        <dbReference type="SAM" id="SignalP"/>
    </source>
</evidence>
<gene>
    <name evidence="3" type="ORF">J5Y10_15170</name>
</gene>
<dbReference type="RefSeq" id="WP_209374882.1">
    <property type="nucleotide sequence ID" value="NZ_JAGIZA010000009.1"/>
</dbReference>
<feature type="compositionally biased region" description="Basic and acidic residues" evidence="1">
    <location>
        <begin position="174"/>
        <end position="191"/>
    </location>
</feature>
<dbReference type="Proteomes" id="UP000677537">
    <property type="component" value="Unassembled WGS sequence"/>
</dbReference>
<comment type="caution">
    <text evidence="3">The sequence shown here is derived from an EMBL/GenBank/DDBJ whole genome shotgun (WGS) entry which is preliminary data.</text>
</comment>
<dbReference type="EMBL" id="JAGIZA010000009">
    <property type="protein sequence ID" value="MBP0494125.1"/>
    <property type="molecule type" value="Genomic_DNA"/>
</dbReference>
<evidence type="ECO:0000256" key="1">
    <source>
        <dbReference type="SAM" id="MobiDB-lite"/>
    </source>
</evidence>
<dbReference type="PROSITE" id="PS51257">
    <property type="entry name" value="PROKAR_LIPOPROTEIN"/>
    <property type="match status" value="1"/>
</dbReference>
<name>A0A940S6N6_9PROT</name>
<reference evidence="3" key="1">
    <citation type="submission" date="2021-03" db="EMBL/GenBank/DDBJ databases">
        <authorList>
            <person name="So Y."/>
        </authorList>
    </citation>
    <scope>NUCLEOTIDE SEQUENCE</scope>
    <source>
        <strain evidence="3">SG15</strain>
    </source>
</reference>
<dbReference type="AlphaFoldDB" id="A0A940S6N6"/>
<feature type="chain" id="PRO_5037129995" description="Lipoprotein" evidence="2">
    <location>
        <begin position="19"/>
        <end position="191"/>
    </location>
</feature>
<evidence type="ECO:0000313" key="4">
    <source>
        <dbReference type="Proteomes" id="UP000677537"/>
    </source>
</evidence>
<accession>A0A940S6N6</accession>
<keyword evidence="4" id="KW-1185">Reference proteome</keyword>
<feature type="signal peptide" evidence="2">
    <location>
        <begin position="1"/>
        <end position="18"/>
    </location>
</feature>
<feature type="compositionally biased region" description="Polar residues" evidence="1">
    <location>
        <begin position="160"/>
        <end position="173"/>
    </location>
</feature>
<keyword evidence="2" id="KW-0732">Signal</keyword>